<dbReference type="Pfam" id="PF01578">
    <property type="entry name" value="Cytochrom_C_asm"/>
    <property type="match status" value="1"/>
</dbReference>
<gene>
    <name evidence="3" type="ORF">E2980_02565</name>
</gene>
<keyword evidence="4" id="KW-1185">Reference proteome</keyword>
<feature type="transmembrane region" description="Helical" evidence="1">
    <location>
        <begin position="206"/>
        <end position="231"/>
    </location>
</feature>
<feature type="transmembrane region" description="Helical" evidence="1">
    <location>
        <begin position="34"/>
        <end position="51"/>
    </location>
</feature>
<dbReference type="Proteomes" id="UP000297900">
    <property type="component" value="Unassembled WGS sequence"/>
</dbReference>
<organism evidence="3 4">
    <name type="scientific">Cohnella luojiensis</name>
    <dbReference type="NCBI Taxonomy" id="652876"/>
    <lineage>
        <taxon>Bacteria</taxon>
        <taxon>Bacillati</taxon>
        <taxon>Bacillota</taxon>
        <taxon>Bacilli</taxon>
        <taxon>Bacillales</taxon>
        <taxon>Paenibacillaceae</taxon>
        <taxon>Cohnella</taxon>
    </lineage>
</organism>
<dbReference type="OrthoDB" id="2417400at2"/>
<dbReference type="AlphaFoldDB" id="A0A4Y8M5Y7"/>
<evidence type="ECO:0000259" key="2">
    <source>
        <dbReference type="Pfam" id="PF01578"/>
    </source>
</evidence>
<feature type="transmembrane region" description="Helical" evidence="1">
    <location>
        <begin position="117"/>
        <end position="135"/>
    </location>
</feature>
<feature type="domain" description="Cytochrome c assembly protein" evidence="2">
    <location>
        <begin position="91"/>
        <end position="290"/>
    </location>
</feature>
<proteinExistence type="predicted"/>
<accession>A0A4Y8M5Y7</accession>
<dbReference type="PANTHER" id="PTHR38034:SF1">
    <property type="entry name" value="INNER MEMBRANE PROTEIN YPJD"/>
    <property type="match status" value="1"/>
</dbReference>
<evidence type="ECO:0000256" key="1">
    <source>
        <dbReference type="SAM" id="Phobius"/>
    </source>
</evidence>
<sequence>MSRNCCRSLRARFDNASDTGGAALMITQDWLTDAVLYIYALSLLFFVSDAASGNRSAKKVGTGLLVFVWILQGVFLLALLFDRLSVPSLTLKDYLFFVSWLLVSASFILNRLLRAELLVLLVNVVGFAVLALNLIELPKQNARLEPWEVARRLLIVHVSLITIAFAVLTIAAILGVMYLFLHQRLKAKKWTHVMSRMPSLEWIDQYAYRAGLIGVPLLLLSLSTGTVALLLDASPAKLLDEKVLLSFAAGALYVVYLIRRMASPDNGTKLAMWNLLGYALLVTGFFASSLSSFHQLL</sequence>
<keyword evidence="1" id="KW-0812">Transmembrane</keyword>
<keyword evidence="1" id="KW-0472">Membrane</keyword>
<evidence type="ECO:0000313" key="3">
    <source>
        <dbReference type="EMBL" id="TFE30684.1"/>
    </source>
</evidence>
<feature type="transmembrane region" description="Helical" evidence="1">
    <location>
        <begin position="271"/>
        <end position="293"/>
    </location>
</feature>
<dbReference type="InterPro" id="IPR052372">
    <property type="entry name" value="YpjD/HemX"/>
</dbReference>
<comment type="caution">
    <text evidence="3">The sequence shown here is derived from an EMBL/GenBank/DDBJ whole genome shotgun (WGS) entry which is preliminary data.</text>
</comment>
<reference evidence="3 4" key="1">
    <citation type="submission" date="2019-03" db="EMBL/GenBank/DDBJ databases">
        <title>Cohnella endophytica sp. nov., a novel endophytic bacterium isolated from bark of Sonneratia apetala.</title>
        <authorList>
            <person name="Tuo L."/>
        </authorList>
    </citation>
    <scope>NUCLEOTIDE SEQUENCE [LARGE SCALE GENOMIC DNA]</scope>
    <source>
        <strain evidence="3 4">CCTCC AB 208254</strain>
    </source>
</reference>
<feature type="transmembrane region" description="Helical" evidence="1">
    <location>
        <begin position="93"/>
        <end position="110"/>
    </location>
</feature>
<feature type="transmembrane region" description="Helical" evidence="1">
    <location>
        <begin position="243"/>
        <end position="259"/>
    </location>
</feature>
<dbReference type="EMBL" id="SOMN01000002">
    <property type="protein sequence ID" value="TFE30684.1"/>
    <property type="molecule type" value="Genomic_DNA"/>
</dbReference>
<name>A0A4Y8M5Y7_9BACL</name>
<dbReference type="PANTHER" id="PTHR38034">
    <property type="entry name" value="INNER MEMBRANE PROTEIN YPJD"/>
    <property type="match status" value="1"/>
</dbReference>
<keyword evidence="1" id="KW-1133">Transmembrane helix</keyword>
<dbReference type="GO" id="GO:0020037">
    <property type="term" value="F:heme binding"/>
    <property type="evidence" value="ECO:0007669"/>
    <property type="project" value="InterPro"/>
</dbReference>
<evidence type="ECO:0000313" key="4">
    <source>
        <dbReference type="Proteomes" id="UP000297900"/>
    </source>
</evidence>
<feature type="transmembrane region" description="Helical" evidence="1">
    <location>
        <begin position="63"/>
        <end position="81"/>
    </location>
</feature>
<dbReference type="GO" id="GO:0017004">
    <property type="term" value="P:cytochrome complex assembly"/>
    <property type="evidence" value="ECO:0007669"/>
    <property type="project" value="InterPro"/>
</dbReference>
<dbReference type="InterPro" id="IPR002541">
    <property type="entry name" value="Cyt_c_assembly"/>
</dbReference>
<protein>
    <submittedName>
        <fullName evidence="3">Cytochrome C assembly protein</fullName>
    </submittedName>
</protein>
<feature type="transmembrane region" description="Helical" evidence="1">
    <location>
        <begin position="155"/>
        <end position="181"/>
    </location>
</feature>